<keyword evidence="2" id="KW-0342">GTP-binding</keyword>
<evidence type="ECO:0000313" key="3">
    <source>
        <dbReference type="EMBL" id="ETO15787.1"/>
    </source>
</evidence>
<dbReference type="GO" id="GO:0010507">
    <property type="term" value="P:negative regulation of autophagy"/>
    <property type="evidence" value="ECO:0007669"/>
    <property type="project" value="TreeGrafter"/>
</dbReference>
<dbReference type="GO" id="GO:1904263">
    <property type="term" value="P:positive regulation of TORC1 signaling"/>
    <property type="evidence" value="ECO:0007669"/>
    <property type="project" value="TreeGrafter"/>
</dbReference>
<gene>
    <name evidence="3" type="ORF">RFI_21578</name>
</gene>
<dbReference type="Gene3D" id="3.30.450.190">
    <property type="match status" value="1"/>
</dbReference>
<dbReference type="GO" id="GO:0005634">
    <property type="term" value="C:nucleus"/>
    <property type="evidence" value="ECO:0007669"/>
    <property type="project" value="TreeGrafter"/>
</dbReference>
<dbReference type="OrthoDB" id="10020193at2759"/>
<dbReference type="GO" id="GO:0005764">
    <property type="term" value="C:lysosome"/>
    <property type="evidence" value="ECO:0007669"/>
    <property type="project" value="TreeGrafter"/>
</dbReference>
<evidence type="ECO:0000256" key="1">
    <source>
        <dbReference type="ARBA" id="ARBA00022741"/>
    </source>
</evidence>
<comment type="caution">
    <text evidence="3">The sequence shown here is derived from an EMBL/GenBank/DDBJ whole genome shotgun (WGS) entry which is preliminary data.</text>
</comment>
<dbReference type="AlphaFoldDB" id="X6MQR4"/>
<dbReference type="PANTHER" id="PTHR11259:SF1">
    <property type="entry name" value="RAS-RELATED GTP-BINDING PROTEIN"/>
    <property type="match status" value="1"/>
</dbReference>
<keyword evidence="1" id="KW-0547">Nucleotide-binding</keyword>
<keyword evidence="4" id="KW-1185">Reference proteome</keyword>
<evidence type="ECO:0000256" key="2">
    <source>
        <dbReference type="ARBA" id="ARBA00023134"/>
    </source>
</evidence>
<dbReference type="PANTHER" id="PTHR11259">
    <property type="entry name" value="RAS-RELATED GTP BINDING RAG/GTR YEAST"/>
    <property type="match status" value="1"/>
</dbReference>
<accession>X6MQR4</accession>
<evidence type="ECO:0000313" key="4">
    <source>
        <dbReference type="Proteomes" id="UP000023152"/>
    </source>
</evidence>
<dbReference type="GO" id="GO:0005525">
    <property type="term" value="F:GTP binding"/>
    <property type="evidence" value="ECO:0007669"/>
    <property type="project" value="UniProtKB-KW"/>
</dbReference>
<name>X6MQR4_RETFI</name>
<dbReference type="GO" id="GO:1990131">
    <property type="term" value="C:Gtr1-Gtr2 GTPase complex"/>
    <property type="evidence" value="ECO:0007669"/>
    <property type="project" value="TreeGrafter"/>
</dbReference>
<organism evidence="3 4">
    <name type="scientific">Reticulomyxa filosa</name>
    <dbReference type="NCBI Taxonomy" id="46433"/>
    <lineage>
        <taxon>Eukaryota</taxon>
        <taxon>Sar</taxon>
        <taxon>Rhizaria</taxon>
        <taxon>Retaria</taxon>
        <taxon>Foraminifera</taxon>
        <taxon>Monothalamids</taxon>
        <taxon>Reticulomyxidae</taxon>
        <taxon>Reticulomyxa</taxon>
    </lineage>
</organism>
<dbReference type="EMBL" id="ASPP01018798">
    <property type="protein sequence ID" value="ETO15787.1"/>
    <property type="molecule type" value="Genomic_DNA"/>
</dbReference>
<sequence length="176" mass="19803">MKGIWDESLFAAWSKIVGSLLMNRSQLEGSLKELRELCKADEIVLYESSTLLLVSGAENPQRKQPDRYRHEKIANIVKQFKLRSSQGSLRFNSMKVSNKHFSAYIGTFTLTTNILVVLSDPNIGIKKKNVSFPSSPSFEFLFVCLEMEGVMINIEAAKPRFTKLLALHVGDTQTSS</sequence>
<proteinExistence type="predicted"/>
<dbReference type="Pfam" id="PF04670">
    <property type="entry name" value="Gtr1_RagA"/>
    <property type="match status" value="1"/>
</dbReference>
<protein>
    <submittedName>
        <fullName evidence="3">Uncharacterized protein</fullName>
    </submittedName>
</protein>
<dbReference type="Proteomes" id="UP000023152">
    <property type="component" value="Unassembled WGS sequence"/>
</dbReference>
<reference evidence="3 4" key="1">
    <citation type="journal article" date="2013" name="Curr. Biol.">
        <title>The Genome of the Foraminiferan Reticulomyxa filosa.</title>
        <authorList>
            <person name="Glockner G."/>
            <person name="Hulsmann N."/>
            <person name="Schleicher M."/>
            <person name="Noegel A.A."/>
            <person name="Eichinger L."/>
            <person name="Gallinger C."/>
            <person name="Pawlowski J."/>
            <person name="Sierra R."/>
            <person name="Euteneuer U."/>
            <person name="Pillet L."/>
            <person name="Moustafa A."/>
            <person name="Platzer M."/>
            <person name="Groth M."/>
            <person name="Szafranski K."/>
            <person name="Schliwa M."/>
        </authorList>
    </citation>
    <scope>NUCLEOTIDE SEQUENCE [LARGE SCALE GENOMIC DNA]</scope>
</reference>
<dbReference type="GO" id="GO:0003924">
    <property type="term" value="F:GTPase activity"/>
    <property type="evidence" value="ECO:0007669"/>
    <property type="project" value="TreeGrafter"/>
</dbReference>
<dbReference type="GO" id="GO:0009267">
    <property type="term" value="P:cellular response to starvation"/>
    <property type="evidence" value="ECO:0007669"/>
    <property type="project" value="TreeGrafter"/>
</dbReference>
<dbReference type="InterPro" id="IPR006762">
    <property type="entry name" value="Gtr1_RagA"/>
</dbReference>